<keyword evidence="9" id="KW-0808">Transferase</keyword>
<comment type="catalytic activity">
    <reaction evidence="1">
        <text>GDP-alpha-D-glucose + phosphate = alpha-D-glucose 1-phosphate + GDP + H(+)</text>
        <dbReference type="Rhea" id="RHEA:30387"/>
        <dbReference type="ChEBI" id="CHEBI:15378"/>
        <dbReference type="ChEBI" id="CHEBI:43474"/>
        <dbReference type="ChEBI" id="CHEBI:58189"/>
        <dbReference type="ChEBI" id="CHEBI:58601"/>
        <dbReference type="ChEBI" id="CHEBI:62230"/>
        <dbReference type="EC" id="2.7.7.78"/>
    </reaction>
</comment>
<sequence>MTEEEEVNQFQYSNEDFNQSIPSWDVENAECSQFDTVLRNGWDKAMKDGRFRYNLDHVKSKVLPGEKKLLVQLNTKRATERRRPQAIMGLKQEFNPDNFNFNKAKKGEILMELICKNSNSEGSPCKKQKKGRNLILINVSPLEYGNVLLVPDMEACQPQIMTVKGMEMALEVMLLSAHRGFRMGFNSLCGFASVNHLHFHAWYADHKLYTETEKVSHVHGLCYELEGSWTRGFVFQLEGSTINEVARSVHALTSCFQDNDTAHNLFMTRGQSFQDASKCTVRTYLWPRRNVFGIKDGAAFNVAVAELGGHLPLKDETNFETLTEELAQQTFSDASLDESDYSKIRTKVIEQLKTLDNE</sequence>
<evidence type="ECO:0000259" key="14">
    <source>
        <dbReference type="Pfam" id="PF26217"/>
    </source>
</evidence>
<keyword evidence="11" id="KW-0547">Nucleotide-binding</keyword>
<dbReference type="Pfam" id="PF26217">
    <property type="entry name" value="GDPGP1_N"/>
    <property type="match status" value="1"/>
</dbReference>
<feature type="domain" description="GDPGP1-like N-terminal" evidence="14">
    <location>
        <begin position="33"/>
        <end position="202"/>
    </location>
</feature>
<gene>
    <name evidence="15" type="ORF">OFUS_LOCUS16829</name>
</gene>
<dbReference type="EMBL" id="CAIIXF020000008">
    <property type="protein sequence ID" value="CAH1791781.1"/>
    <property type="molecule type" value="Genomic_DNA"/>
</dbReference>
<evidence type="ECO:0000256" key="4">
    <source>
        <dbReference type="ARBA" id="ARBA00006451"/>
    </source>
</evidence>
<accession>A0A8S4PDR3</accession>
<evidence type="ECO:0000313" key="15">
    <source>
        <dbReference type="EMBL" id="CAH1791781.1"/>
    </source>
</evidence>
<protein>
    <recommendedName>
        <fullName evidence="6">GDP-D-glucose phosphorylase 1</fullName>
        <ecNumber evidence="5">2.7.7.78</ecNumber>
    </recommendedName>
</protein>
<keyword evidence="8" id="KW-0344">Guanine-nucleotide releasing factor</keyword>
<dbReference type="EC" id="2.7.7.78" evidence="5"/>
<dbReference type="Pfam" id="PF26216">
    <property type="entry name" value="GDPGP1_C"/>
    <property type="match status" value="1"/>
</dbReference>
<evidence type="ECO:0000256" key="12">
    <source>
        <dbReference type="ARBA" id="ARBA00022801"/>
    </source>
</evidence>
<dbReference type="PANTHER" id="PTHR20884:SF8">
    <property type="entry name" value="GDP-D-GLUCOSE PHOSPHORYLASE 1"/>
    <property type="match status" value="1"/>
</dbReference>
<dbReference type="AlphaFoldDB" id="A0A8S4PDR3"/>
<dbReference type="Proteomes" id="UP000749559">
    <property type="component" value="Unassembled WGS sequence"/>
</dbReference>
<evidence type="ECO:0000256" key="3">
    <source>
        <dbReference type="ARBA" id="ARBA00004496"/>
    </source>
</evidence>
<dbReference type="GO" id="GO:0000166">
    <property type="term" value="F:nucleotide binding"/>
    <property type="evidence" value="ECO:0007669"/>
    <property type="project" value="UniProtKB-KW"/>
</dbReference>
<evidence type="ECO:0000256" key="5">
    <source>
        <dbReference type="ARBA" id="ARBA00012507"/>
    </source>
</evidence>
<evidence type="ECO:0000256" key="10">
    <source>
        <dbReference type="ARBA" id="ARBA00022695"/>
    </source>
</evidence>
<dbReference type="InterPro" id="IPR026506">
    <property type="entry name" value="GDPGP"/>
</dbReference>
<feature type="domain" description="GDPGP1-like C-terminal" evidence="13">
    <location>
        <begin position="229"/>
        <end position="353"/>
    </location>
</feature>
<dbReference type="GO" id="GO:0005085">
    <property type="term" value="F:guanyl-nucleotide exchange factor activity"/>
    <property type="evidence" value="ECO:0007669"/>
    <property type="project" value="UniProtKB-KW"/>
</dbReference>
<organism evidence="15 16">
    <name type="scientific">Owenia fusiformis</name>
    <name type="common">Polychaete worm</name>
    <dbReference type="NCBI Taxonomy" id="6347"/>
    <lineage>
        <taxon>Eukaryota</taxon>
        <taxon>Metazoa</taxon>
        <taxon>Spiralia</taxon>
        <taxon>Lophotrochozoa</taxon>
        <taxon>Annelida</taxon>
        <taxon>Polychaeta</taxon>
        <taxon>Sedentaria</taxon>
        <taxon>Canalipalpata</taxon>
        <taxon>Sabellida</taxon>
        <taxon>Oweniida</taxon>
        <taxon>Oweniidae</taxon>
        <taxon>Owenia</taxon>
    </lineage>
</organism>
<evidence type="ECO:0000259" key="13">
    <source>
        <dbReference type="Pfam" id="PF26216"/>
    </source>
</evidence>
<dbReference type="GO" id="GO:0016787">
    <property type="term" value="F:hydrolase activity"/>
    <property type="evidence" value="ECO:0007669"/>
    <property type="project" value="UniProtKB-KW"/>
</dbReference>
<comment type="caution">
    <text evidence="15">The sequence shown here is derived from an EMBL/GenBank/DDBJ whole genome shotgun (WGS) entry which is preliminary data.</text>
</comment>
<dbReference type="PANTHER" id="PTHR20884">
    <property type="entry name" value="GDP-D-GLUCOSE PHOSPHORYLASE 1"/>
    <property type="match status" value="1"/>
</dbReference>
<evidence type="ECO:0000256" key="9">
    <source>
        <dbReference type="ARBA" id="ARBA00022679"/>
    </source>
</evidence>
<comment type="similarity">
    <text evidence="4">Belongs to the GDPGP1 family.</text>
</comment>
<name>A0A8S4PDR3_OWEFU</name>
<keyword evidence="7" id="KW-0963">Cytoplasm</keyword>
<evidence type="ECO:0000256" key="7">
    <source>
        <dbReference type="ARBA" id="ARBA00022490"/>
    </source>
</evidence>
<comment type="function">
    <text evidence="2">Specific and highly efficient GDP-D-glucose phosphorylase regulating the levels of GDP-D-glucose in cells.</text>
</comment>
<evidence type="ECO:0000256" key="2">
    <source>
        <dbReference type="ARBA" id="ARBA00003049"/>
    </source>
</evidence>
<reference evidence="15" key="1">
    <citation type="submission" date="2022-03" db="EMBL/GenBank/DDBJ databases">
        <authorList>
            <person name="Martin C."/>
        </authorList>
    </citation>
    <scope>NUCLEOTIDE SEQUENCE</scope>
</reference>
<evidence type="ECO:0000256" key="8">
    <source>
        <dbReference type="ARBA" id="ARBA00022658"/>
    </source>
</evidence>
<evidence type="ECO:0000256" key="6">
    <source>
        <dbReference type="ARBA" id="ARBA00018857"/>
    </source>
</evidence>
<evidence type="ECO:0000256" key="1">
    <source>
        <dbReference type="ARBA" id="ARBA00000063"/>
    </source>
</evidence>
<dbReference type="OrthoDB" id="417175at2759"/>
<proteinExistence type="inferred from homology"/>
<keyword evidence="16" id="KW-1185">Reference proteome</keyword>
<keyword evidence="12" id="KW-0378">Hydrolase</keyword>
<dbReference type="GO" id="GO:0005737">
    <property type="term" value="C:cytoplasm"/>
    <property type="evidence" value="ECO:0007669"/>
    <property type="project" value="UniProtKB-SubCell"/>
</dbReference>
<keyword evidence="10" id="KW-0548">Nucleotidyltransferase</keyword>
<dbReference type="InterPro" id="IPR058865">
    <property type="entry name" value="GDPGP1_C"/>
</dbReference>
<evidence type="ECO:0000313" key="16">
    <source>
        <dbReference type="Proteomes" id="UP000749559"/>
    </source>
</evidence>
<dbReference type="InterPro" id="IPR058866">
    <property type="entry name" value="GDPGP1_N"/>
</dbReference>
<evidence type="ECO:0000256" key="11">
    <source>
        <dbReference type="ARBA" id="ARBA00022741"/>
    </source>
</evidence>
<dbReference type="GO" id="GO:0080048">
    <property type="term" value="F:GDP-D-glucose phosphorylase activity"/>
    <property type="evidence" value="ECO:0007669"/>
    <property type="project" value="UniProtKB-EC"/>
</dbReference>
<dbReference type="GO" id="GO:0006006">
    <property type="term" value="P:glucose metabolic process"/>
    <property type="evidence" value="ECO:0007669"/>
    <property type="project" value="TreeGrafter"/>
</dbReference>
<comment type="subcellular location">
    <subcellularLocation>
        <location evidence="3">Cytoplasm</location>
    </subcellularLocation>
</comment>